<keyword evidence="5" id="KW-1185">Reference proteome</keyword>
<feature type="compositionally biased region" description="Basic and acidic residues" evidence="2">
    <location>
        <begin position="368"/>
        <end position="383"/>
    </location>
</feature>
<feature type="region of interest" description="Disordered" evidence="2">
    <location>
        <begin position="341"/>
        <end position="383"/>
    </location>
</feature>
<keyword evidence="3" id="KW-0732">Signal</keyword>
<feature type="signal peptide" evidence="3">
    <location>
        <begin position="1"/>
        <end position="18"/>
    </location>
</feature>
<feature type="coiled-coil region" evidence="1">
    <location>
        <begin position="290"/>
        <end position="324"/>
    </location>
</feature>
<dbReference type="EMBL" id="CAUYUJ010019370">
    <property type="protein sequence ID" value="CAK0890614.1"/>
    <property type="molecule type" value="Genomic_DNA"/>
</dbReference>
<evidence type="ECO:0000256" key="3">
    <source>
        <dbReference type="SAM" id="SignalP"/>
    </source>
</evidence>
<comment type="caution">
    <text evidence="4">The sequence shown here is derived from an EMBL/GenBank/DDBJ whole genome shotgun (WGS) entry which is preliminary data.</text>
</comment>
<dbReference type="InterPro" id="IPR013320">
    <property type="entry name" value="ConA-like_dom_sf"/>
</dbReference>
<feature type="coiled-coil region" evidence="1">
    <location>
        <begin position="489"/>
        <end position="530"/>
    </location>
</feature>
<dbReference type="Gene3D" id="2.60.120.200">
    <property type="match status" value="1"/>
</dbReference>
<evidence type="ECO:0000313" key="4">
    <source>
        <dbReference type="EMBL" id="CAK0890614.1"/>
    </source>
</evidence>
<protein>
    <recommendedName>
        <fullName evidence="6">LamG-like jellyroll fold domain-containing protein</fullName>
    </recommendedName>
</protein>
<proteinExistence type="predicted"/>
<keyword evidence="1" id="KW-0175">Coiled coil</keyword>
<organism evidence="4 5">
    <name type="scientific">Prorocentrum cordatum</name>
    <dbReference type="NCBI Taxonomy" id="2364126"/>
    <lineage>
        <taxon>Eukaryota</taxon>
        <taxon>Sar</taxon>
        <taxon>Alveolata</taxon>
        <taxon>Dinophyceae</taxon>
        <taxon>Prorocentrales</taxon>
        <taxon>Prorocentraceae</taxon>
        <taxon>Prorocentrum</taxon>
    </lineage>
</organism>
<evidence type="ECO:0008006" key="6">
    <source>
        <dbReference type="Google" id="ProtNLM"/>
    </source>
</evidence>
<gene>
    <name evidence="4" type="ORF">PCOR1329_LOCUS70776</name>
</gene>
<name>A0ABN9WUV3_9DINO</name>
<dbReference type="Pfam" id="PF13385">
    <property type="entry name" value="Laminin_G_3"/>
    <property type="match status" value="1"/>
</dbReference>
<evidence type="ECO:0000313" key="5">
    <source>
        <dbReference type="Proteomes" id="UP001189429"/>
    </source>
</evidence>
<reference evidence="4" key="1">
    <citation type="submission" date="2023-10" db="EMBL/GenBank/DDBJ databases">
        <authorList>
            <person name="Chen Y."/>
            <person name="Shah S."/>
            <person name="Dougan E. K."/>
            <person name="Thang M."/>
            <person name="Chan C."/>
        </authorList>
    </citation>
    <scope>NUCLEOTIDE SEQUENCE [LARGE SCALE GENOMIC DNA]</scope>
</reference>
<dbReference type="Proteomes" id="UP001189429">
    <property type="component" value="Unassembled WGS sequence"/>
</dbReference>
<evidence type="ECO:0000256" key="2">
    <source>
        <dbReference type="SAM" id="MobiDB-lite"/>
    </source>
</evidence>
<evidence type="ECO:0000256" key="1">
    <source>
        <dbReference type="SAM" id="Coils"/>
    </source>
</evidence>
<feature type="region of interest" description="Disordered" evidence="2">
    <location>
        <begin position="673"/>
        <end position="699"/>
    </location>
</feature>
<dbReference type="SUPFAM" id="SSF49899">
    <property type="entry name" value="Concanavalin A-like lectins/glucanases"/>
    <property type="match status" value="1"/>
</dbReference>
<accession>A0ABN9WUV3</accession>
<feature type="chain" id="PRO_5045670249" description="LamG-like jellyroll fold domain-containing protein" evidence="3">
    <location>
        <begin position="19"/>
        <end position="699"/>
    </location>
</feature>
<sequence length="699" mass="75358">MALIVLCVFMCSLRLAGAKTGGSVIRREALAVDFRGVLSGSPLEEAAPHPVSVDDAGKSLTGKSDDVEFSVTNLSMPVPAGSPEDPVPSSANLDEVGQSKRITQIGMDALPPVYTYKYQHNGILRFGGTKTRTTLPLSVTVSGNAPRTVGMWAKTSLRKRQQLFSSGTPRRGQAFNLVIGSRHTHVWSPMKLGFMGYDADYWPSPRVTTVDGRWHHYAVSYDGATIRLYVDGKPSGSKKIALNTQGACNYLAESNHRAYVCPFVGEMKQVFVIGAALPSASIYNIYAGAQSMAEEALNKAKKSLAQAQAARAQSTAALKEARKSLVAMGKHHRLIVTAQRRAETAHQQAKLGKKKSSDALKRASTASKDAHESLNEAKKADDHATKLEGVVRTQDHTLHSLGHTMKSLNATMAQVESMQKVDEEVLKVTNMTTRHLEINIHQHNKTLNTIEAMQEFDHHSYKAINSTIETIQHSLGLATEMVSQHGNDIVDAKKKQEELSTELEQEKKELEQEKKEVRQQQEQMKSQQKALRITVISALSALLLYLLPGLLKKAGMAAAAELVGRLMTAYMARSEFTITVQRFDGMTLFGPKTMTGDTPLGEVIAQMKQPPAGHLWKVVSANVALDPETRMYELGEGRAFVLTASHAEHVACSPAMGALADAGSAGPIAGASGCAGAGAAANDSAAPPAEAANGRPPER</sequence>